<dbReference type="Proteomes" id="UP000194664">
    <property type="component" value="Unassembled WGS sequence"/>
</dbReference>
<dbReference type="OrthoDB" id="9758243at2"/>
<dbReference type="GO" id="GO:0009307">
    <property type="term" value="P:DNA restriction-modification system"/>
    <property type="evidence" value="ECO:0007669"/>
    <property type="project" value="UniProtKB-KW"/>
</dbReference>
<evidence type="ECO:0000256" key="8">
    <source>
        <dbReference type="ARBA" id="ARBA00022840"/>
    </source>
</evidence>
<keyword evidence="4 10" id="KW-0547">Nucleotide-binding</keyword>
<evidence type="ECO:0000256" key="2">
    <source>
        <dbReference type="ARBA" id="ARBA00008598"/>
    </source>
</evidence>
<accession>A0A251WXR7</accession>
<dbReference type="InterPro" id="IPR055180">
    <property type="entry name" value="HsdR_RecA-like_helicase_dom_2"/>
</dbReference>
<dbReference type="Pfam" id="PF22679">
    <property type="entry name" value="T1R_D3-like"/>
    <property type="match status" value="1"/>
</dbReference>
<comment type="catalytic activity">
    <reaction evidence="1 10">
        <text>Endonucleolytic cleavage of DNA to give random double-stranded fragments with terminal 5'-phosphates, ATP is simultaneously hydrolyzed.</text>
        <dbReference type="EC" id="3.1.21.3"/>
    </reaction>
</comment>
<dbReference type="InterPro" id="IPR004473">
    <property type="entry name" value="Restrct_endonuc_typeI_HsdR"/>
</dbReference>
<comment type="function">
    <text evidence="10">Subunit R is required for both nuclease and ATPase activities, but not for modification.</text>
</comment>
<dbReference type="Gene3D" id="3.90.1570.50">
    <property type="match status" value="1"/>
</dbReference>
<evidence type="ECO:0000256" key="1">
    <source>
        <dbReference type="ARBA" id="ARBA00000851"/>
    </source>
</evidence>
<feature type="domain" description="Helicase ATP-binding" evidence="11">
    <location>
        <begin position="265"/>
        <end position="477"/>
    </location>
</feature>
<name>A0A251WXR7_9RHOB</name>
<dbReference type="CDD" id="cd18800">
    <property type="entry name" value="SF2_C_EcoR124I-like"/>
    <property type="match status" value="1"/>
</dbReference>
<dbReference type="InterPro" id="IPR040980">
    <property type="entry name" value="SWI2_SNF2"/>
</dbReference>
<dbReference type="SUPFAM" id="SSF52540">
    <property type="entry name" value="P-loop containing nucleoside triphosphate hydrolases"/>
    <property type="match status" value="2"/>
</dbReference>
<evidence type="ECO:0000256" key="7">
    <source>
        <dbReference type="ARBA" id="ARBA00022801"/>
    </source>
</evidence>
<dbReference type="InterPro" id="IPR007409">
    <property type="entry name" value="Restrct_endonuc_type1_HsdR_N"/>
</dbReference>
<gene>
    <name evidence="12" type="ORF">BVC71_09460</name>
</gene>
<dbReference type="AlphaFoldDB" id="A0A251WXR7"/>
<evidence type="ECO:0000256" key="3">
    <source>
        <dbReference type="ARBA" id="ARBA00022722"/>
    </source>
</evidence>
<dbReference type="NCBIfam" id="TIGR00348">
    <property type="entry name" value="hsdR"/>
    <property type="match status" value="1"/>
</dbReference>
<dbReference type="InterPro" id="IPR051268">
    <property type="entry name" value="Type-I_R_enzyme_R_subunit"/>
</dbReference>
<keyword evidence="9 10" id="KW-0238">DNA-binding</keyword>
<dbReference type="PANTHER" id="PTHR30195">
    <property type="entry name" value="TYPE I SITE-SPECIFIC DEOXYRIBONUCLEASE PROTEIN SUBUNIT M AND R"/>
    <property type="match status" value="1"/>
</dbReference>
<dbReference type="Pfam" id="PF04313">
    <property type="entry name" value="HSDR_N"/>
    <property type="match status" value="1"/>
</dbReference>
<comment type="caution">
    <text evidence="12">The sequence shown here is derived from an EMBL/GenBank/DDBJ whole genome shotgun (WGS) entry which is preliminary data.</text>
</comment>
<keyword evidence="7 10" id="KW-0378">Hydrolase</keyword>
<evidence type="ECO:0000256" key="9">
    <source>
        <dbReference type="ARBA" id="ARBA00023125"/>
    </source>
</evidence>
<keyword evidence="13" id="KW-1185">Reference proteome</keyword>
<organism evidence="12 13">
    <name type="scientific">Marivivens niveibacter</name>
    <dbReference type="NCBI Taxonomy" id="1930667"/>
    <lineage>
        <taxon>Bacteria</taxon>
        <taxon>Pseudomonadati</taxon>
        <taxon>Pseudomonadota</taxon>
        <taxon>Alphaproteobacteria</taxon>
        <taxon>Rhodobacterales</taxon>
        <taxon>Paracoccaceae</taxon>
        <taxon>Marivivens group</taxon>
        <taxon>Marivivens</taxon>
    </lineage>
</organism>
<evidence type="ECO:0000256" key="4">
    <source>
        <dbReference type="ARBA" id="ARBA00022741"/>
    </source>
</evidence>
<dbReference type="RefSeq" id="WP_086451420.1">
    <property type="nucleotide sequence ID" value="NZ_MSPP01000003.1"/>
</dbReference>
<dbReference type="GO" id="GO:0009035">
    <property type="term" value="F:type I site-specific deoxyribonuclease activity"/>
    <property type="evidence" value="ECO:0007669"/>
    <property type="project" value="UniProtKB-EC"/>
</dbReference>
<dbReference type="EMBL" id="MSPP01000003">
    <property type="protein sequence ID" value="OUD08935.1"/>
    <property type="molecule type" value="Genomic_DNA"/>
</dbReference>
<evidence type="ECO:0000313" key="12">
    <source>
        <dbReference type="EMBL" id="OUD08935.1"/>
    </source>
</evidence>
<evidence type="ECO:0000259" key="11">
    <source>
        <dbReference type="SMART" id="SM00487"/>
    </source>
</evidence>
<keyword evidence="12" id="KW-0347">Helicase</keyword>
<keyword evidence="3" id="KW-0540">Nuclease</keyword>
<dbReference type="InterPro" id="IPR021810">
    <property type="entry name" value="T1RH-like_C"/>
</dbReference>
<dbReference type="InterPro" id="IPR027417">
    <property type="entry name" value="P-loop_NTPase"/>
</dbReference>
<protein>
    <recommendedName>
        <fullName evidence="10">Type I restriction enzyme endonuclease subunit</fullName>
        <shortName evidence="10">R protein</shortName>
        <ecNumber evidence="10">3.1.21.3</ecNumber>
    </recommendedName>
</protein>
<dbReference type="Gene3D" id="3.40.50.300">
    <property type="entry name" value="P-loop containing nucleotide triphosphate hydrolases"/>
    <property type="match status" value="2"/>
</dbReference>
<dbReference type="EC" id="3.1.21.3" evidence="10"/>
<reference evidence="12 13" key="1">
    <citation type="submission" date="2016-12" db="EMBL/GenBank/DDBJ databases">
        <title>The draft genome sequence of HSLHS2.</title>
        <authorList>
            <person name="Hu D."/>
            <person name="Wang L."/>
            <person name="Shao Z."/>
        </authorList>
    </citation>
    <scope>NUCLEOTIDE SEQUENCE [LARGE SCALE GENOMIC DNA]</scope>
    <source>
        <strain evidence="12">MCCC 1A06712</strain>
    </source>
</reference>
<evidence type="ECO:0000256" key="6">
    <source>
        <dbReference type="ARBA" id="ARBA00022759"/>
    </source>
</evidence>
<evidence type="ECO:0000256" key="5">
    <source>
        <dbReference type="ARBA" id="ARBA00022747"/>
    </source>
</evidence>
<dbReference type="GO" id="GO:0005524">
    <property type="term" value="F:ATP binding"/>
    <property type="evidence" value="ECO:0007669"/>
    <property type="project" value="UniProtKB-KW"/>
</dbReference>
<evidence type="ECO:0000313" key="13">
    <source>
        <dbReference type="Proteomes" id="UP000194664"/>
    </source>
</evidence>
<keyword evidence="5 10" id="KW-0680">Restriction system</keyword>
<dbReference type="Pfam" id="PF11867">
    <property type="entry name" value="T1RH-like_C"/>
    <property type="match status" value="1"/>
</dbReference>
<dbReference type="SMART" id="SM00487">
    <property type="entry name" value="DEXDc"/>
    <property type="match status" value="1"/>
</dbReference>
<proteinExistence type="inferred from homology"/>
<dbReference type="GO" id="GO:0004386">
    <property type="term" value="F:helicase activity"/>
    <property type="evidence" value="ECO:0007669"/>
    <property type="project" value="UniProtKB-KW"/>
</dbReference>
<sequence length="1025" mass="113794">MAFLTEADLENYLLAELEQQNIPSVHGSQAAPDIPDSLRSSYHQTILEPIFRDALTRLNPDLPERALSEAANKVLDAVFTTDIIQENRRLHQLLVDGIKTTYFDQGEERNAVVKLVDWTDAVNDWRAINQFDVVGSNTRIPDVVIFLNGLPFVVIELKGTEGKDIEAAWNQIETYKHDIPDLFRTSLLNVISDGHTARYGSLSANLDRFMKWRTLDGVSLVPSGSDLALSTLAKGLLNRETLLDLLRWYVVFEDEGRGPIKKVAGYHQFFAVRKAVEAIQGARGGDGKAGVIWHTQGSGKSLLMTFLAGRVMHHPTLENPTLLVLTDRNDLDNQLFGTFGRCKDILGEEPVQAESISDVKTLLAREVGGVIFSTIQKFRPDEGDIFPELTERSNVIVLVDEAHRSQYGFDAKISKTGDIKHGLAYQLRKALPNAVYVAFTGTPVELVGANTRGVFGEYIDVYDISQAVQDGATVPIYYEARVAKIELDEAAVSHIDEDFDEATEDLDDNATSSVAKRWTQVEALVGADKRLDAVVEDILTHFDERMKAIDGKAMIVCMSRRICVEVYNRIVAARPDWHGDTDDTGSIKVIMTGSASDEQSMQPHIRSKSKQEAIRNRYKDVKDPLKIVIVRDMWLTGFDAPCMHTLYVDKPMKGHGLMQAIARVNRVFKGKPAGLVVDYIGLAADLRAALAHYSQSDQAETGISEADAVATFLDALDVIRQVMHGFEYQDALNGDANSRFGALQFAIEHVLAKRQEDETFLKRFLNAVAALVKAYKLASGSPQATDHAVEVAFFTAIRSGLEKLGVGAPSAGSARPDFAIQQLVNNAVASTEVVDILETCGFDRPDISVLSEEFMIELQNMEHKNLAVEALKKLLNGEIKAKTRSNVVKNEEFSGRLEQAIARYHNRSVDALQIIQELIEIARDLREQPEDGLTPEERSFYDALAQNKSAIDIMSNDKLKVIATELVKTVRNNAGADWWRRDNVRAKMRVAVKKILTFYGYPPDLTLDAVKTVLKQAEAIAADLK</sequence>
<keyword evidence="8 10" id="KW-0067">ATP-binding</keyword>
<dbReference type="CDD" id="cd18030">
    <property type="entry name" value="DEXHc_RE_I_HsdR"/>
    <property type="match status" value="1"/>
</dbReference>
<comment type="similarity">
    <text evidence="2 10">Belongs to the HsdR family.</text>
</comment>
<comment type="subunit">
    <text evidence="10">The type I restriction/modification system is composed of three polypeptides R, M and S.</text>
</comment>
<evidence type="ECO:0000256" key="10">
    <source>
        <dbReference type="RuleBase" id="RU364115"/>
    </source>
</evidence>
<dbReference type="GO" id="GO:0003677">
    <property type="term" value="F:DNA binding"/>
    <property type="evidence" value="ECO:0007669"/>
    <property type="project" value="UniProtKB-KW"/>
</dbReference>
<dbReference type="InterPro" id="IPR014001">
    <property type="entry name" value="Helicase_ATP-bd"/>
</dbReference>
<dbReference type="CDD" id="cd22332">
    <property type="entry name" value="HsdR_N"/>
    <property type="match status" value="1"/>
</dbReference>
<dbReference type="Pfam" id="PF18766">
    <property type="entry name" value="SWI2_SNF2"/>
    <property type="match status" value="1"/>
</dbReference>
<keyword evidence="6" id="KW-0255">Endonuclease</keyword>
<dbReference type="PANTHER" id="PTHR30195:SF15">
    <property type="entry name" value="TYPE I RESTRICTION ENZYME HINDI ENDONUCLEASE SUBUNIT"/>
    <property type="match status" value="1"/>
</dbReference>